<dbReference type="GeneID" id="301307261"/>
<evidence type="ECO:0000256" key="1">
    <source>
        <dbReference type="SAM" id="Phobius"/>
    </source>
</evidence>
<dbReference type="RefSeq" id="WP_043967558.1">
    <property type="nucleotide sequence ID" value="NZ_JBEZEP010000038.1"/>
</dbReference>
<protein>
    <recommendedName>
        <fullName evidence="4">TIGR04222 domain-containing protein</fullName>
    </recommendedName>
</protein>
<evidence type="ECO:0000313" key="2">
    <source>
        <dbReference type="EMBL" id="KIR61009.1"/>
    </source>
</evidence>
<accession>A0A0D0WQI3</accession>
<feature type="transmembrane region" description="Helical" evidence="1">
    <location>
        <begin position="179"/>
        <end position="201"/>
    </location>
</feature>
<keyword evidence="1" id="KW-1133">Transmembrane helix</keyword>
<dbReference type="Proteomes" id="UP000032254">
    <property type="component" value="Unassembled WGS sequence"/>
</dbReference>
<feature type="transmembrane region" description="Helical" evidence="1">
    <location>
        <begin position="17"/>
        <end position="35"/>
    </location>
</feature>
<reference evidence="2 3" key="1">
    <citation type="submission" date="2015-01" db="EMBL/GenBank/DDBJ databases">
        <title>Sequencing and annotation of Micromonospora carbonacea strain JXNU-1 genome.</title>
        <authorList>
            <person name="Long Z."/>
            <person name="Huang Y."/>
            <person name="Jiang Y."/>
        </authorList>
    </citation>
    <scope>NUCLEOTIDE SEQUENCE [LARGE SCALE GENOMIC DNA]</scope>
    <source>
        <strain evidence="2 3">JXNU-1</strain>
    </source>
</reference>
<gene>
    <name evidence="2" type="ORF">TK50_24795</name>
</gene>
<keyword evidence="1" id="KW-0812">Transmembrane</keyword>
<evidence type="ECO:0000313" key="3">
    <source>
        <dbReference type="Proteomes" id="UP000032254"/>
    </source>
</evidence>
<name>A0A0D0WQI3_9ACTN</name>
<dbReference type="OrthoDB" id="4475641at2"/>
<sequence>MRVLAAPGDTWGIPGPTFLGFYLLAGLVVVIGAIVHRRRVLAGPSSVGGAQLGPQQVAYLNGGNQLAIWTALGGLRGTGVVGVRADRRLAVGGSLPAGVTPLDRAVHHAANQGLYARELGRDRWVQQALDQLRQGLEQQGLALSAARRHSAQRGSFPVFLLVLLGGFRIFAGLSNGRPVAFLVLAVIPLAIASALLARVPWRTRAAERALRELRRTNVHLAPASGPAYATYGAAGAAMGVALFGTATLWAMDPGFAEQAEIQRQALSGTGSTSVGGCSSGSSDSGSSCSGSSCSGGSSCGGGGCGGGCGG</sequence>
<organism evidence="2 3">
    <name type="scientific">Micromonospora haikouensis</name>
    <dbReference type="NCBI Taxonomy" id="686309"/>
    <lineage>
        <taxon>Bacteria</taxon>
        <taxon>Bacillati</taxon>
        <taxon>Actinomycetota</taxon>
        <taxon>Actinomycetes</taxon>
        <taxon>Micromonosporales</taxon>
        <taxon>Micromonosporaceae</taxon>
        <taxon>Micromonospora</taxon>
    </lineage>
</organism>
<comment type="caution">
    <text evidence="2">The sequence shown here is derived from an EMBL/GenBank/DDBJ whole genome shotgun (WGS) entry which is preliminary data.</text>
</comment>
<dbReference type="EMBL" id="JXSX01000003">
    <property type="protein sequence ID" value="KIR61009.1"/>
    <property type="molecule type" value="Genomic_DNA"/>
</dbReference>
<proteinExistence type="predicted"/>
<dbReference type="AlphaFoldDB" id="A0A0D0WQI3"/>
<dbReference type="PATRIC" id="fig|47853.6.peg.5194"/>
<feature type="transmembrane region" description="Helical" evidence="1">
    <location>
        <begin position="156"/>
        <end position="173"/>
    </location>
</feature>
<dbReference type="InterPro" id="IPR026467">
    <property type="entry name" value="Ser/Gly_Cys_C_dom"/>
</dbReference>
<dbReference type="NCBIfam" id="TIGR04222">
    <property type="entry name" value="near_uncomplex"/>
    <property type="match status" value="1"/>
</dbReference>
<evidence type="ECO:0008006" key="4">
    <source>
        <dbReference type="Google" id="ProtNLM"/>
    </source>
</evidence>
<keyword evidence="3" id="KW-1185">Reference proteome</keyword>
<keyword evidence="1" id="KW-0472">Membrane</keyword>